<keyword evidence="6 8" id="KW-0411">Iron-sulfur</keyword>
<accession>A0ABW2C399</accession>
<dbReference type="Proteomes" id="UP001596337">
    <property type="component" value="Unassembled WGS sequence"/>
</dbReference>
<dbReference type="PANTHER" id="PTHR36923:SF3">
    <property type="entry name" value="FERREDOXIN"/>
    <property type="match status" value="1"/>
</dbReference>
<protein>
    <recommendedName>
        <fullName evidence="8">Ferredoxin</fullName>
    </recommendedName>
</protein>
<evidence type="ECO:0000256" key="7">
    <source>
        <dbReference type="ARBA" id="ARBA00023291"/>
    </source>
</evidence>
<dbReference type="InterPro" id="IPR001080">
    <property type="entry name" value="3Fe4S_ferredoxin"/>
</dbReference>
<evidence type="ECO:0000313" key="10">
    <source>
        <dbReference type="Proteomes" id="UP001596337"/>
    </source>
</evidence>
<comment type="caution">
    <text evidence="9">The sequence shown here is derived from an EMBL/GenBank/DDBJ whole genome shotgun (WGS) entry which is preliminary data.</text>
</comment>
<evidence type="ECO:0000256" key="2">
    <source>
        <dbReference type="ARBA" id="ARBA00022448"/>
    </source>
</evidence>
<keyword evidence="3 8" id="KW-0479">Metal-binding</keyword>
<dbReference type="EMBL" id="JBHSXX010000001">
    <property type="protein sequence ID" value="MFC6869438.1"/>
    <property type="molecule type" value="Genomic_DNA"/>
</dbReference>
<evidence type="ECO:0000256" key="3">
    <source>
        <dbReference type="ARBA" id="ARBA00022723"/>
    </source>
</evidence>
<comment type="function">
    <text evidence="8">Ferredoxins are iron-sulfur proteins that transfer electrons in a wide variety of metabolic reactions.</text>
</comment>
<organism evidence="9 10">
    <name type="scientific">Haloechinothrix salitolerans</name>
    <dbReference type="NCBI Taxonomy" id="926830"/>
    <lineage>
        <taxon>Bacteria</taxon>
        <taxon>Bacillati</taxon>
        <taxon>Actinomycetota</taxon>
        <taxon>Actinomycetes</taxon>
        <taxon>Pseudonocardiales</taxon>
        <taxon>Pseudonocardiaceae</taxon>
        <taxon>Haloechinothrix</taxon>
    </lineage>
</organism>
<evidence type="ECO:0000256" key="5">
    <source>
        <dbReference type="ARBA" id="ARBA00023004"/>
    </source>
</evidence>
<dbReference type="PRINTS" id="PR00352">
    <property type="entry name" value="3FE4SFRDOXIN"/>
</dbReference>
<keyword evidence="7" id="KW-0003">3Fe-4S</keyword>
<sequence length="78" mass="8506">MKETEVQTLMRVDIDQRRCCGYRLCVEVAPNVFQINSAGKAFVVPDQIPAECQEDARAAAKECPSAAIHVSADEGVPK</sequence>
<dbReference type="InterPro" id="IPR051269">
    <property type="entry name" value="Fe-S_cluster_ET"/>
</dbReference>
<name>A0ABW2C399_9PSEU</name>
<proteinExistence type="predicted"/>
<dbReference type="RefSeq" id="WP_345400675.1">
    <property type="nucleotide sequence ID" value="NZ_BAABLA010000101.1"/>
</dbReference>
<dbReference type="Pfam" id="PF13370">
    <property type="entry name" value="Fer4_13"/>
    <property type="match status" value="1"/>
</dbReference>
<evidence type="ECO:0000256" key="4">
    <source>
        <dbReference type="ARBA" id="ARBA00022982"/>
    </source>
</evidence>
<evidence type="ECO:0000313" key="9">
    <source>
        <dbReference type="EMBL" id="MFC6869438.1"/>
    </source>
</evidence>
<reference evidence="10" key="1">
    <citation type="journal article" date="2019" name="Int. J. Syst. Evol. Microbiol.">
        <title>The Global Catalogue of Microorganisms (GCM) 10K type strain sequencing project: providing services to taxonomists for standard genome sequencing and annotation.</title>
        <authorList>
            <consortium name="The Broad Institute Genomics Platform"/>
            <consortium name="The Broad Institute Genome Sequencing Center for Infectious Disease"/>
            <person name="Wu L."/>
            <person name="Ma J."/>
        </authorList>
    </citation>
    <scope>NUCLEOTIDE SEQUENCE [LARGE SCALE GENOMIC DNA]</scope>
    <source>
        <strain evidence="10">KCTC 32255</strain>
    </source>
</reference>
<dbReference type="SUPFAM" id="SSF54862">
    <property type="entry name" value="4Fe-4S ferredoxins"/>
    <property type="match status" value="1"/>
</dbReference>
<evidence type="ECO:0000256" key="1">
    <source>
        <dbReference type="ARBA" id="ARBA00001927"/>
    </source>
</evidence>
<keyword evidence="5 8" id="KW-0408">Iron</keyword>
<gene>
    <name evidence="9" type="ORF">ACFQGD_20055</name>
</gene>
<evidence type="ECO:0000256" key="8">
    <source>
        <dbReference type="RuleBase" id="RU368020"/>
    </source>
</evidence>
<keyword evidence="10" id="KW-1185">Reference proteome</keyword>
<dbReference type="PANTHER" id="PTHR36923">
    <property type="entry name" value="FERREDOXIN"/>
    <property type="match status" value="1"/>
</dbReference>
<keyword evidence="4 8" id="KW-0249">Electron transport</keyword>
<comment type="cofactor">
    <cofactor evidence="1">
        <name>[3Fe-4S] cluster</name>
        <dbReference type="ChEBI" id="CHEBI:21137"/>
    </cofactor>
</comment>
<keyword evidence="2 8" id="KW-0813">Transport</keyword>
<dbReference type="Gene3D" id="3.30.70.20">
    <property type="match status" value="1"/>
</dbReference>
<evidence type="ECO:0000256" key="6">
    <source>
        <dbReference type="ARBA" id="ARBA00023014"/>
    </source>
</evidence>